<name>A0A1G7QUA5_9RHOB</name>
<dbReference type="Proteomes" id="UP000182284">
    <property type="component" value="Unassembled WGS sequence"/>
</dbReference>
<dbReference type="InterPro" id="IPR003439">
    <property type="entry name" value="ABC_transporter-like_ATP-bd"/>
</dbReference>
<dbReference type="PROSITE" id="PS00211">
    <property type="entry name" value="ABC_TRANSPORTER_1"/>
    <property type="match status" value="1"/>
</dbReference>
<dbReference type="PANTHER" id="PTHR43790">
    <property type="entry name" value="CARBOHYDRATE TRANSPORT ATP-BINDING PROTEIN MG119-RELATED"/>
    <property type="match status" value="1"/>
</dbReference>
<dbReference type="GO" id="GO:0005524">
    <property type="term" value="F:ATP binding"/>
    <property type="evidence" value="ECO:0007669"/>
    <property type="project" value="UniProtKB-KW"/>
</dbReference>
<accession>A0A1G7QUA5</accession>
<dbReference type="InterPro" id="IPR027417">
    <property type="entry name" value="P-loop_NTPase"/>
</dbReference>
<dbReference type="Gene3D" id="3.40.50.300">
    <property type="entry name" value="P-loop containing nucleotide triphosphate hydrolases"/>
    <property type="match status" value="2"/>
</dbReference>
<dbReference type="Pfam" id="PF00005">
    <property type="entry name" value="ABC_tran"/>
    <property type="match status" value="2"/>
</dbReference>
<gene>
    <name evidence="7" type="ORF">SAMN04488117_11077</name>
</gene>
<dbReference type="CDD" id="cd03215">
    <property type="entry name" value="ABC_Carb_Monos_II"/>
    <property type="match status" value="1"/>
</dbReference>
<protein>
    <submittedName>
        <fullName evidence="7">Ribose transport system ATP-binding protein</fullName>
    </submittedName>
</protein>
<sequence>MTGIDLHFEGLTKHYGPVRALDNFTHSFAGGQVHALIGKNGSGKSTFVRMLSGATAPTSGKIAVGAQDVEFRTPQEAMEAGVVTVYQELSLVPGLSVAENIFLGRLPRRAGGCLIDWTLLNRRAGELLSEMGAFDIDPHQAVETLSVGRQQVVEIVKASSLSPKVLLLDEPTSALAASEVEQLFALIRRLKARGVTIIYISHRLAELPEIADTVTALRDGTFAGSLPMEKAGTTEILDMMFGDMPPLEHAVRKVHDEVLLEAKGLSMAPWLTDVSFKLKKGEVLGIAGMLGAGRTELLHGIFGARKFDAGQLVMAGQDITDKSLAERKALGLAYASEDRKHAGLVLDHSIHANLVTAPLRSIARRGLTWVGLERPHVARQIGNLHIKVSDPMLPASSLSGGNQQKVVVGNWLNTSPRIFLLDEPGRGVDVQAKHQIYQIIWEQASRGLSSIVVSTELEDLAECCDRVIVLHDGSVTAEFVGSEIDAKRLYAATMA</sequence>
<evidence type="ECO:0000259" key="6">
    <source>
        <dbReference type="PROSITE" id="PS50893"/>
    </source>
</evidence>
<dbReference type="AlphaFoldDB" id="A0A1G7QUA5"/>
<evidence type="ECO:0000256" key="4">
    <source>
        <dbReference type="ARBA" id="ARBA00022741"/>
    </source>
</evidence>
<keyword evidence="3" id="KW-0677">Repeat</keyword>
<reference evidence="7 8" key="1">
    <citation type="submission" date="2016-10" db="EMBL/GenBank/DDBJ databases">
        <authorList>
            <person name="de Groot N.N."/>
        </authorList>
    </citation>
    <scope>NUCLEOTIDE SEQUENCE [LARGE SCALE GENOMIC DNA]</scope>
    <source>
        <strain evidence="7 8">DSM 27375</strain>
    </source>
</reference>
<feature type="domain" description="ABC transporter" evidence="6">
    <location>
        <begin position="6"/>
        <end position="244"/>
    </location>
</feature>
<feature type="domain" description="ABC transporter" evidence="6">
    <location>
        <begin position="254"/>
        <end position="495"/>
    </location>
</feature>
<evidence type="ECO:0000313" key="8">
    <source>
        <dbReference type="Proteomes" id="UP000182284"/>
    </source>
</evidence>
<evidence type="ECO:0000256" key="3">
    <source>
        <dbReference type="ARBA" id="ARBA00022737"/>
    </source>
</evidence>
<dbReference type="CDD" id="cd03216">
    <property type="entry name" value="ABC_Carb_Monos_I"/>
    <property type="match status" value="1"/>
</dbReference>
<dbReference type="InterPro" id="IPR050107">
    <property type="entry name" value="ABC_carbohydrate_import_ATPase"/>
</dbReference>
<keyword evidence="2" id="KW-0762">Sugar transport</keyword>
<dbReference type="GO" id="GO:0016887">
    <property type="term" value="F:ATP hydrolysis activity"/>
    <property type="evidence" value="ECO:0007669"/>
    <property type="project" value="InterPro"/>
</dbReference>
<organism evidence="7 8">
    <name type="scientific">Celeribacter baekdonensis</name>
    <dbReference type="NCBI Taxonomy" id="875171"/>
    <lineage>
        <taxon>Bacteria</taxon>
        <taxon>Pseudomonadati</taxon>
        <taxon>Pseudomonadota</taxon>
        <taxon>Alphaproteobacteria</taxon>
        <taxon>Rhodobacterales</taxon>
        <taxon>Roseobacteraceae</taxon>
        <taxon>Celeribacter</taxon>
    </lineage>
</organism>
<evidence type="ECO:0000256" key="5">
    <source>
        <dbReference type="ARBA" id="ARBA00022840"/>
    </source>
</evidence>
<dbReference type="InterPro" id="IPR003593">
    <property type="entry name" value="AAA+_ATPase"/>
</dbReference>
<dbReference type="SUPFAM" id="SSF52540">
    <property type="entry name" value="P-loop containing nucleoside triphosphate hydrolases"/>
    <property type="match status" value="2"/>
</dbReference>
<dbReference type="SMART" id="SM00382">
    <property type="entry name" value="AAA"/>
    <property type="match status" value="2"/>
</dbReference>
<dbReference type="EMBL" id="FNBL01000010">
    <property type="protein sequence ID" value="SDG02044.1"/>
    <property type="molecule type" value="Genomic_DNA"/>
</dbReference>
<keyword evidence="1" id="KW-0813">Transport</keyword>
<keyword evidence="5 7" id="KW-0067">ATP-binding</keyword>
<evidence type="ECO:0000256" key="2">
    <source>
        <dbReference type="ARBA" id="ARBA00022597"/>
    </source>
</evidence>
<dbReference type="InterPro" id="IPR017871">
    <property type="entry name" value="ABC_transporter-like_CS"/>
</dbReference>
<evidence type="ECO:0000256" key="1">
    <source>
        <dbReference type="ARBA" id="ARBA00022448"/>
    </source>
</evidence>
<evidence type="ECO:0000313" key="7">
    <source>
        <dbReference type="EMBL" id="SDG02044.1"/>
    </source>
</evidence>
<keyword evidence="4" id="KW-0547">Nucleotide-binding</keyword>
<dbReference type="RefSeq" id="WP_218129398.1">
    <property type="nucleotide sequence ID" value="NZ_FNBL01000010.1"/>
</dbReference>
<proteinExistence type="predicted"/>
<dbReference type="PROSITE" id="PS50893">
    <property type="entry name" value="ABC_TRANSPORTER_2"/>
    <property type="match status" value="2"/>
</dbReference>
<dbReference type="PANTHER" id="PTHR43790:SF9">
    <property type="entry name" value="GALACTOFURANOSE TRANSPORTER ATP-BINDING PROTEIN YTFR"/>
    <property type="match status" value="1"/>
</dbReference>